<feature type="compositionally biased region" description="Pro residues" evidence="1">
    <location>
        <begin position="190"/>
        <end position="206"/>
    </location>
</feature>
<dbReference type="EMBL" id="CAJNIZ010043577">
    <property type="protein sequence ID" value="CAE7663415.1"/>
    <property type="molecule type" value="Genomic_DNA"/>
</dbReference>
<proteinExistence type="predicted"/>
<protein>
    <submittedName>
        <fullName evidence="2">Kcnh5 protein</fullName>
    </submittedName>
</protein>
<reference evidence="2" key="1">
    <citation type="submission" date="2021-02" db="EMBL/GenBank/DDBJ databases">
        <authorList>
            <person name="Dougan E. K."/>
            <person name="Rhodes N."/>
            <person name="Thang M."/>
            <person name="Chan C."/>
        </authorList>
    </citation>
    <scope>NUCLEOTIDE SEQUENCE</scope>
</reference>
<dbReference type="OrthoDB" id="447621at2759"/>
<feature type="compositionally biased region" description="Low complexity" evidence="1">
    <location>
        <begin position="207"/>
        <end position="216"/>
    </location>
</feature>
<dbReference type="AlphaFoldDB" id="A0A812W319"/>
<evidence type="ECO:0000313" key="3">
    <source>
        <dbReference type="Proteomes" id="UP000649617"/>
    </source>
</evidence>
<sequence>MMEKTRWSNPPTSSEDLKLLVRKVEAAKNRLSDRSRCSPVQRMIGETPKPTGELLSDAMVEPALLGEGPEMERKLAARKAAQKAFAEESYEGEDPDATFLSPRRAGLRVAQLEIAGSSVSSERQKKCKEWRLCIKCFKIFKAASGRIAEVCLTTQDPLPPAEERGYRDEQVDAEGEQRGQPRVRIFEPETPYPLPPLPAPEPPPTAEPAETPVLEEAVARQRSMTRETTGEPEAEGPPNVTEPDLGQAVSSAAASQPRGRERRNNHTVQFEDRAHPYQRGPVETDWFAADEVEPMPPTTASPREPQRDHWQLLVEKGVLRRRHVKWRSHPFSPWEGPRMPVQIADLTCERSTSRRYRDGAQDHEDDDWKSLKPSKRASGKWKGATDFFLTKAALKNLRKNLTSEEATQDTKRYMYEVLSPEAFAAKKLNSDEVLERNIPEEEWPQWHAADAEEWAKIEGSPAVRVLSLAESLETLKQLEKTQELGRVIDSRIVRRYKPSEQIGEPPSFKSRWCVRGDQDPDACDLQAYSPTVCTQNLQVILQLAASHRAGWQALRVKLAGDGTFKEYLTGSLQYRQSRLDPTVFSLYFEERLEGLIIVEIDDILSFGYAEHDRRLSALRERFKFGKFKYLQDLREGTTFNGRRIRQDKDGTISVDMGKYVEERMAPISIERGRRSQPDSPVTEEERQKARGAIGSIAWAAKEGRPDLAAPASILASRMKTMKVKDLVEINRAIQNAKAKRDLTLKYFPIPPDKLGAVAIVAFDKKLLEGESAACSIVWWKSGKLRRKVSSTLAAEAQSLNKGLGDLVWARAIYAELLDPKFDLAEFRQSLKAQAELVLQKSDADKTLRESLSVVDAKSLKPTAGKFTALDVAIARERIDGLGVQVRWVEHQSMIFDALTKLAANPDALLGVIEKGTFRLVAEEDRLQERLHRREVGQVKRR</sequence>
<feature type="compositionally biased region" description="Basic and acidic residues" evidence="1">
    <location>
        <begin position="258"/>
        <end position="275"/>
    </location>
</feature>
<feature type="compositionally biased region" description="Basic and acidic residues" evidence="1">
    <location>
        <begin position="350"/>
        <end position="370"/>
    </location>
</feature>
<comment type="caution">
    <text evidence="2">The sequence shown here is derived from an EMBL/GenBank/DDBJ whole genome shotgun (WGS) entry which is preliminary data.</text>
</comment>
<organism evidence="2 3">
    <name type="scientific">Symbiodinium pilosum</name>
    <name type="common">Dinoflagellate</name>
    <dbReference type="NCBI Taxonomy" id="2952"/>
    <lineage>
        <taxon>Eukaryota</taxon>
        <taxon>Sar</taxon>
        <taxon>Alveolata</taxon>
        <taxon>Dinophyceae</taxon>
        <taxon>Suessiales</taxon>
        <taxon>Symbiodiniaceae</taxon>
        <taxon>Symbiodinium</taxon>
    </lineage>
</organism>
<evidence type="ECO:0000313" key="2">
    <source>
        <dbReference type="EMBL" id="CAE7663415.1"/>
    </source>
</evidence>
<evidence type="ECO:0000256" key="1">
    <source>
        <dbReference type="SAM" id="MobiDB-lite"/>
    </source>
</evidence>
<feature type="region of interest" description="Disordered" evidence="1">
    <location>
        <begin position="36"/>
        <end position="55"/>
    </location>
</feature>
<gene>
    <name evidence="2" type="primary">Kcnh5</name>
    <name evidence="2" type="ORF">SPIL2461_LOCUS18080</name>
</gene>
<feature type="region of interest" description="Disordered" evidence="1">
    <location>
        <begin position="350"/>
        <end position="378"/>
    </location>
</feature>
<feature type="region of interest" description="Disordered" evidence="1">
    <location>
        <begin position="156"/>
        <end position="276"/>
    </location>
</feature>
<keyword evidence="3" id="KW-1185">Reference proteome</keyword>
<feature type="compositionally biased region" description="Basic and acidic residues" evidence="1">
    <location>
        <begin position="161"/>
        <end position="187"/>
    </location>
</feature>
<dbReference type="Proteomes" id="UP000649617">
    <property type="component" value="Unassembled WGS sequence"/>
</dbReference>
<name>A0A812W319_SYMPI</name>
<feature type="region of interest" description="Disordered" evidence="1">
    <location>
        <begin position="668"/>
        <end position="687"/>
    </location>
</feature>
<accession>A0A812W319</accession>